<name>A0A8T2U9X1_CERRI</name>
<dbReference type="EMBL" id="CM035412">
    <property type="protein sequence ID" value="KAH7432667.1"/>
    <property type="molecule type" value="Genomic_DNA"/>
</dbReference>
<organism evidence="1 2">
    <name type="scientific">Ceratopteris richardii</name>
    <name type="common">Triangle waterfern</name>
    <dbReference type="NCBI Taxonomy" id="49495"/>
    <lineage>
        <taxon>Eukaryota</taxon>
        <taxon>Viridiplantae</taxon>
        <taxon>Streptophyta</taxon>
        <taxon>Embryophyta</taxon>
        <taxon>Tracheophyta</taxon>
        <taxon>Polypodiopsida</taxon>
        <taxon>Polypodiidae</taxon>
        <taxon>Polypodiales</taxon>
        <taxon>Pteridineae</taxon>
        <taxon>Pteridaceae</taxon>
        <taxon>Parkerioideae</taxon>
        <taxon>Ceratopteris</taxon>
    </lineage>
</organism>
<keyword evidence="2" id="KW-1185">Reference proteome</keyword>
<protein>
    <submittedName>
        <fullName evidence="1">Uncharacterized protein</fullName>
    </submittedName>
</protein>
<accession>A0A8T2U9X1</accession>
<reference evidence="1" key="1">
    <citation type="submission" date="2021-08" db="EMBL/GenBank/DDBJ databases">
        <title>WGS assembly of Ceratopteris richardii.</title>
        <authorList>
            <person name="Marchant D.B."/>
            <person name="Chen G."/>
            <person name="Jenkins J."/>
            <person name="Shu S."/>
            <person name="Leebens-Mack J."/>
            <person name="Grimwood J."/>
            <person name="Schmutz J."/>
            <person name="Soltis P."/>
            <person name="Soltis D."/>
            <person name="Chen Z.-H."/>
        </authorList>
    </citation>
    <scope>NUCLEOTIDE SEQUENCE</scope>
    <source>
        <strain evidence="1">Whitten #5841</strain>
        <tissue evidence="1">Leaf</tissue>
    </source>
</reference>
<dbReference type="AlphaFoldDB" id="A0A8T2U9X1"/>
<evidence type="ECO:0000313" key="2">
    <source>
        <dbReference type="Proteomes" id="UP000825935"/>
    </source>
</evidence>
<evidence type="ECO:0000313" key="1">
    <source>
        <dbReference type="EMBL" id="KAH7432667.1"/>
    </source>
</evidence>
<comment type="caution">
    <text evidence="1">The sequence shown here is derived from an EMBL/GenBank/DDBJ whole genome shotgun (WGS) entry which is preliminary data.</text>
</comment>
<sequence length="314" mass="36576">MKMTSNVENLLHDMEARLISSIDLKLNSKFESLNSFLSILTTVVSDFNANLKSIDTQFDHEFRNLQGILHYELSNLNENMETIANHVKEISSFKTIGHEIVSLKENIERLNNQIHESATCECKDRYQVRVQSRSMYSIDQNPLPDHRKVDPKALYQRPKRTVKCFWCDQLGHTYGNCMAYEKACSQQLVLESEQKICDYQTHLPLRLNLGRGGMIDYFDQEKFSPKTKLQKQWKPKSHKEKSNVCQLHSMNTKIVPKCECLDNDQNLIKPKSMNNIDLQIKSKDQDTLKKFKKEEDVKIKDDENEQSIDGNIDI</sequence>
<proteinExistence type="predicted"/>
<dbReference type="Proteomes" id="UP000825935">
    <property type="component" value="Chromosome 7"/>
</dbReference>
<gene>
    <name evidence="1" type="ORF">KP509_07G033000</name>
</gene>